<keyword evidence="3" id="KW-1185">Reference proteome</keyword>
<proteinExistence type="predicted"/>
<evidence type="ECO:0000256" key="1">
    <source>
        <dbReference type="SAM" id="MobiDB-lite"/>
    </source>
</evidence>
<feature type="compositionally biased region" description="Polar residues" evidence="1">
    <location>
        <begin position="97"/>
        <end position="106"/>
    </location>
</feature>
<protein>
    <submittedName>
        <fullName evidence="2">Uncharacterized protein</fullName>
    </submittedName>
</protein>
<name>A0A9P6XN94_9FUNG</name>
<dbReference type="Proteomes" id="UP000740926">
    <property type="component" value="Unassembled WGS sequence"/>
</dbReference>
<organism evidence="2 3">
    <name type="scientific">Rhizopus delemar</name>
    <dbReference type="NCBI Taxonomy" id="936053"/>
    <lineage>
        <taxon>Eukaryota</taxon>
        <taxon>Fungi</taxon>
        <taxon>Fungi incertae sedis</taxon>
        <taxon>Mucoromycota</taxon>
        <taxon>Mucoromycotina</taxon>
        <taxon>Mucoromycetes</taxon>
        <taxon>Mucorales</taxon>
        <taxon>Mucorineae</taxon>
        <taxon>Rhizopodaceae</taxon>
        <taxon>Rhizopus</taxon>
    </lineage>
</organism>
<evidence type="ECO:0000313" key="3">
    <source>
        <dbReference type="Proteomes" id="UP000740926"/>
    </source>
</evidence>
<accession>A0A9P6XN94</accession>
<evidence type="ECO:0000313" key="2">
    <source>
        <dbReference type="EMBL" id="KAG1527877.1"/>
    </source>
</evidence>
<reference evidence="2 3" key="1">
    <citation type="journal article" date="2020" name="Microb. Genom.">
        <title>Genetic diversity of clinical and environmental Mucorales isolates obtained from an investigation of mucormycosis cases among solid organ transplant recipients.</title>
        <authorList>
            <person name="Nguyen M.H."/>
            <person name="Kaul D."/>
            <person name="Muto C."/>
            <person name="Cheng S.J."/>
            <person name="Richter R.A."/>
            <person name="Bruno V.M."/>
            <person name="Liu G."/>
            <person name="Beyhan S."/>
            <person name="Sundermann A.J."/>
            <person name="Mounaud S."/>
            <person name="Pasculle A.W."/>
            <person name="Nierman W.C."/>
            <person name="Driscoll E."/>
            <person name="Cumbie R."/>
            <person name="Clancy C.J."/>
            <person name="Dupont C.L."/>
        </authorList>
    </citation>
    <scope>NUCLEOTIDE SEQUENCE [LARGE SCALE GENOMIC DNA]</scope>
    <source>
        <strain evidence="2 3">GL24</strain>
    </source>
</reference>
<gene>
    <name evidence="2" type="ORF">G6F50_018280</name>
</gene>
<feature type="compositionally biased region" description="Polar residues" evidence="1">
    <location>
        <begin position="13"/>
        <end position="29"/>
    </location>
</feature>
<comment type="caution">
    <text evidence="2">The sequence shown here is derived from an EMBL/GenBank/DDBJ whole genome shotgun (WGS) entry which is preliminary data.</text>
</comment>
<dbReference type="AlphaFoldDB" id="A0A9P6XN94"/>
<dbReference type="EMBL" id="JAANIU010016853">
    <property type="protein sequence ID" value="KAG1527877.1"/>
    <property type="molecule type" value="Genomic_DNA"/>
</dbReference>
<feature type="region of interest" description="Disordered" evidence="1">
    <location>
        <begin position="1"/>
        <end position="106"/>
    </location>
</feature>
<sequence>MMAIGSVVRPGPTSDSDSSRFSNDTTKLNSAAAPMDGRSIGSVTRMKATGALAPRLRAASSMEPSRPAMPAVTRRTVHGIVRHTCAMTRPPKVPMMSWSSISSARR</sequence>